<dbReference type="PANTHER" id="PTHR28055">
    <property type="entry name" value="ALTERED INHERITANCE OF MITOCHONDRIA PROTEIN 41, MITOCHONDRIAL"/>
    <property type="match status" value="1"/>
</dbReference>
<dbReference type="InterPro" id="IPR003789">
    <property type="entry name" value="Asn/Gln_tRNA_amidoTrase-B-like"/>
</dbReference>
<keyword evidence="4" id="KW-1185">Reference proteome</keyword>
<dbReference type="Proteomes" id="UP000528432">
    <property type="component" value="Unassembled WGS sequence"/>
</dbReference>
<dbReference type="EMBL" id="UAWC01000002">
    <property type="protein sequence ID" value="SQB33907.1"/>
    <property type="molecule type" value="Genomic_DNA"/>
</dbReference>
<evidence type="ECO:0000313" key="1">
    <source>
        <dbReference type="EMBL" id="NOH15723.1"/>
    </source>
</evidence>
<dbReference type="RefSeq" id="WP_089863919.1">
    <property type="nucleotide sequence ID" value="NZ_CP173238.1"/>
</dbReference>
<dbReference type="Pfam" id="PF09424">
    <property type="entry name" value="YqeY"/>
    <property type="match status" value="1"/>
</dbReference>
<protein>
    <submittedName>
        <fullName evidence="3">Cytosolic protein</fullName>
    </submittedName>
    <submittedName>
        <fullName evidence="1">GatB/YqeY domain-containing protein</fullName>
    </submittedName>
</protein>
<evidence type="ECO:0000313" key="6">
    <source>
        <dbReference type="Proteomes" id="UP000528432"/>
    </source>
</evidence>
<evidence type="ECO:0000313" key="3">
    <source>
        <dbReference type="EMBL" id="SQB33907.1"/>
    </source>
</evidence>
<dbReference type="Gene3D" id="1.10.1510.10">
    <property type="entry name" value="Uncharacterised protein YqeY/AIM41 PF09424, N-terminal domain"/>
    <property type="match status" value="1"/>
</dbReference>
<dbReference type="Proteomes" id="UP000250223">
    <property type="component" value="Unassembled WGS sequence"/>
</dbReference>
<sequence>MVLKEKLQEDWKQALKSGDKFKANTISMVRSSILLEEKNNGKKLNDEDVIGVLAKEVKQRREALLEFKKGGRQDLIEEAQSEIEILLSYLPQQLSVEEIKDFVNQAVEKVGANNIKDMGKVMGIVVPKLKGRADGKLVSEVVKEVLISKSK</sequence>
<reference evidence="1 6" key="3">
    <citation type="submission" date="2020-05" db="EMBL/GenBank/DDBJ databases">
        <title>Draft genome sequence of Clostridium cochlearium strain AGROS13 isolated from a sheep dairy farm in New Zealand.</title>
        <authorList>
            <person name="Gupta T.B."/>
            <person name="Jauregui R."/>
            <person name="Risson A.N."/>
            <person name="Brightwell G."/>
            <person name="Maclean P."/>
        </authorList>
    </citation>
    <scope>NUCLEOTIDE SEQUENCE [LARGE SCALE GENOMIC DNA]</scope>
    <source>
        <strain evidence="1 6">AGROS13</strain>
    </source>
</reference>
<dbReference type="SUPFAM" id="SSF89095">
    <property type="entry name" value="GatB/YqeY motif"/>
    <property type="match status" value="1"/>
</dbReference>
<accession>A0A240AN22</accession>
<gene>
    <name evidence="3" type="primary">yqeY</name>
    <name evidence="1" type="ORF">HMJ28_04840</name>
    <name evidence="3" type="ORF">NCTC13028_00784</name>
    <name evidence="2" type="ORF">SAMN05216497_103128</name>
</gene>
<dbReference type="PANTHER" id="PTHR28055:SF1">
    <property type="entry name" value="ALTERED INHERITANCE OF MITOCHONDRIA PROTEIN 41, MITOCHONDRIAL"/>
    <property type="match status" value="1"/>
</dbReference>
<dbReference type="STRING" id="1494.SAMN05216497_103128"/>
<dbReference type="GeneID" id="70577678"/>
<dbReference type="InterPro" id="IPR042184">
    <property type="entry name" value="YqeY/Aim41_N"/>
</dbReference>
<reference evidence="2 4" key="1">
    <citation type="submission" date="2016-10" db="EMBL/GenBank/DDBJ databases">
        <authorList>
            <person name="Varghese N."/>
            <person name="Submissions S."/>
        </authorList>
    </citation>
    <scope>NUCLEOTIDE SEQUENCE [LARGE SCALE GENOMIC DNA]</scope>
    <source>
        <strain evidence="2 4">NLAE-zl-C224</strain>
    </source>
</reference>
<dbReference type="EMBL" id="JABFIF010000006">
    <property type="protein sequence ID" value="NOH15723.1"/>
    <property type="molecule type" value="Genomic_DNA"/>
</dbReference>
<organism evidence="1 6">
    <name type="scientific">Clostridium cochlearium</name>
    <dbReference type="NCBI Taxonomy" id="1494"/>
    <lineage>
        <taxon>Bacteria</taxon>
        <taxon>Bacillati</taxon>
        <taxon>Bacillota</taxon>
        <taxon>Clostridia</taxon>
        <taxon>Eubacteriales</taxon>
        <taxon>Clostridiaceae</taxon>
        <taxon>Clostridium</taxon>
    </lineage>
</organism>
<name>A0A240AN22_CLOCO</name>
<reference evidence="3 5" key="2">
    <citation type="submission" date="2018-06" db="EMBL/GenBank/DDBJ databases">
        <authorList>
            <consortium name="Pathogen Informatics"/>
            <person name="Doyle S."/>
        </authorList>
    </citation>
    <scope>NUCLEOTIDE SEQUENCE [LARGE SCALE GENOMIC DNA]</scope>
    <source>
        <strain evidence="3 5">NCTC13028</strain>
    </source>
</reference>
<proteinExistence type="predicted"/>
<evidence type="ECO:0000313" key="2">
    <source>
        <dbReference type="EMBL" id="SDK96911.1"/>
    </source>
</evidence>
<dbReference type="EMBL" id="FNGL01000003">
    <property type="protein sequence ID" value="SDK96911.1"/>
    <property type="molecule type" value="Genomic_DNA"/>
</dbReference>
<dbReference type="AlphaFoldDB" id="A0A240AN22"/>
<evidence type="ECO:0000313" key="5">
    <source>
        <dbReference type="Proteomes" id="UP000250223"/>
    </source>
</evidence>
<dbReference type="GO" id="GO:0016884">
    <property type="term" value="F:carbon-nitrogen ligase activity, with glutamine as amido-N-donor"/>
    <property type="evidence" value="ECO:0007669"/>
    <property type="project" value="InterPro"/>
</dbReference>
<dbReference type="Gene3D" id="1.10.10.410">
    <property type="match status" value="1"/>
</dbReference>
<dbReference type="InterPro" id="IPR019004">
    <property type="entry name" value="YqeY/Aim41"/>
</dbReference>
<evidence type="ECO:0000313" key="4">
    <source>
        <dbReference type="Proteomes" id="UP000198811"/>
    </source>
</evidence>
<dbReference type="OrthoDB" id="9794041at2"/>
<dbReference type="Proteomes" id="UP000198811">
    <property type="component" value="Unassembled WGS sequence"/>
</dbReference>
<dbReference type="InterPro" id="IPR023168">
    <property type="entry name" value="GatB_Yqey_C_2"/>
</dbReference>